<dbReference type="Pfam" id="PF00672">
    <property type="entry name" value="HAMP"/>
    <property type="match status" value="1"/>
</dbReference>
<dbReference type="PROSITE" id="PS50111">
    <property type="entry name" value="CHEMOTAXIS_TRANSDUC_2"/>
    <property type="match status" value="1"/>
</dbReference>
<dbReference type="SUPFAM" id="SSF58104">
    <property type="entry name" value="Methyl-accepting chemotaxis protein (MCP) signaling domain"/>
    <property type="match status" value="1"/>
</dbReference>
<dbReference type="RefSeq" id="WP_173084392.1">
    <property type="nucleotide sequence ID" value="NZ_BLTE01000009.1"/>
</dbReference>
<sequence length="605" mass="64530">MRIGQKIRAGFYTVTAIFVLVLLAVSLKAGGVEEHAVETIQQYDLSVSLLQREIDHLKWAQALGQFVDDEAATELSVSSDSTKCAFGRWFYSEERRKLEDLNPALKPMLAAVEAPHKALHETAVTIQSLKKDGKRLEAKKEFSGHTLKELAQVQSLLQNLRENVKSSIDQDRKGLMDDLAAMKIMVYVSSAVSVVLAVVLSMLIARAIAQPVRLLARCSTSIAQGDLSAHCRLDRKDELGELSESMATMVENLREKIAEAERKSAEADHSAGEAKASLAQAEVKEAQIQKMLDLIHGIASESMELSDSLTDYSSRLAAQVDQVKQGTETQKRRLSEAASAMDQMNATVLDVARNASEAAQSAAKTQVKAKQGAQIVIESVRSIDTVNTITSQLRGNMGELGGQAQSIGQVMNVISDIADQTNLLALNAAIEAARAGEAGRGFAVVADEVRKLAEKTMGATQEVGQKISAIQESVAQSVRDVEEAAKAVARSNELADASGGSLKEIVDLADVNTRNVQSIAAAAEEQSAASDHINSSIAEVNGVAHETESGMEETVDIVHRLGGMAEQLNGLIAQMRQDGGNGNGHKARAPLAAGGAAVPARRALA</sequence>
<dbReference type="CDD" id="cd11386">
    <property type="entry name" value="MCP_signal"/>
    <property type="match status" value="1"/>
</dbReference>
<keyword evidence="2 4" id="KW-0807">Transducer</keyword>
<evidence type="ECO:0000313" key="10">
    <source>
        <dbReference type="Proteomes" id="UP000494245"/>
    </source>
</evidence>
<dbReference type="Gene3D" id="1.10.287.950">
    <property type="entry name" value="Methyl-accepting chemotaxis protein"/>
    <property type="match status" value="1"/>
</dbReference>
<evidence type="ECO:0000256" key="3">
    <source>
        <dbReference type="ARBA" id="ARBA00029447"/>
    </source>
</evidence>
<reference evidence="9 10" key="1">
    <citation type="submission" date="2020-04" db="EMBL/GenBank/DDBJ databases">
        <authorList>
            <consortium name="Desulfovibrio sp. FSS-1 genome sequencing consortium"/>
            <person name="Shimoshige H."/>
            <person name="Kobayashi H."/>
            <person name="Maekawa T."/>
        </authorList>
    </citation>
    <scope>NUCLEOTIDE SEQUENCE [LARGE SCALE GENOMIC DNA]</scope>
    <source>
        <strain evidence="9 10">SIID29052-01</strain>
    </source>
</reference>
<dbReference type="AlphaFoldDB" id="A0A6V8LWD5"/>
<comment type="subcellular location">
    <subcellularLocation>
        <location evidence="1">Membrane</location>
    </subcellularLocation>
</comment>
<feature type="coiled-coil region" evidence="5">
    <location>
        <begin position="243"/>
        <end position="270"/>
    </location>
</feature>
<dbReference type="GO" id="GO:0016020">
    <property type="term" value="C:membrane"/>
    <property type="evidence" value="ECO:0007669"/>
    <property type="project" value="UniProtKB-SubCell"/>
</dbReference>
<reference evidence="9 10" key="2">
    <citation type="submission" date="2020-05" db="EMBL/GenBank/DDBJ databases">
        <title>Draft genome sequence of Desulfovibrio sp. strainFSS-1.</title>
        <authorList>
            <person name="Shimoshige H."/>
            <person name="Kobayashi H."/>
            <person name="Maekawa T."/>
        </authorList>
    </citation>
    <scope>NUCLEOTIDE SEQUENCE [LARGE SCALE GENOMIC DNA]</scope>
    <source>
        <strain evidence="9 10">SIID29052-01</strain>
    </source>
</reference>
<evidence type="ECO:0000256" key="4">
    <source>
        <dbReference type="PROSITE-ProRule" id="PRU00284"/>
    </source>
</evidence>
<protein>
    <submittedName>
        <fullName evidence="9">Methyl-accepting chemotaxis protein McpQ</fullName>
    </submittedName>
</protein>
<dbReference type="CDD" id="cd06225">
    <property type="entry name" value="HAMP"/>
    <property type="match status" value="1"/>
</dbReference>
<dbReference type="Pfam" id="PF13682">
    <property type="entry name" value="CZB"/>
    <property type="match status" value="1"/>
</dbReference>
<keyword evidence="10" id="KW-1185">Reference proteome</keyword>
<keyword evidence="5" id="KW-0175">Coiled coil</keyword>
<accession>A0A6V8LWD5</accession>
<feature type="transmembrane region" description="Helical" evidence="6">
    <location>
        <begin position="9"/>
        <end position="27"/>
    </location>
</feature>
<dbReference type="InterPro" id="IPR004089">
    <property type="entry name" value="MCPsignal_dom"/>
</dbReference>
<keyword evidence="6" id="KW-0812">Transmembrane</keyword>
<proteinExistence type="inferred from homology"/>
<dbReference type="InterPro" id="IPR025991">
    <property type="entry name" value="Chemoreceptor_zinc-bind_dom"/>
</dbReference>
<name>A0A6V8LWD5_9BACT</name>
<feature type="transmembrane region" description="Helical" evidence="6">
    <location>
        <begin position="184"/>
        <end position="205"/>
    </location>
</feature>
<organism evidence="9 10">
    <name type="scientific">Fundidesulfovibrio magnetotacticus</name>
    <dbReference type="NCBI Taxonomy" id="2730080"/>
    <lineage>
        <taxon>Bacteria</taxon>
        <taxon>Pseudomonadati</taxon>
        <taxon>Thermodesulfobacteriota</taxon>
        <taxon>Desulfovibrionia</taxon>
        <taxon>Desulfovibrionales</taxon>
        <taxon>Desulfovibrionaceae</taxon>
        <taxon>Fundidesulfovibrio</taxon>
    </lineage>
</organism>
<evidence type="ECO:0000256" key="5">
    <source>
        <dbReference type="SAM" id="Coils"/>
    </source>
</evidence>
<feature type="domain" description="HAMP" evidence="8">
    <location>
        <begin position="206"/>
        <end position="258"/>
    </location>
</feature>
<dbReference type="FunFam" id="1.10.287.950:FF:000001">
    <property type="entry name" value="Methyl-accepting chemotaxis sensory transducer"/>
    <property type="match status" value="1"/>
</dbReference>
<dbReference type="GO" id="GO:0007165">
    <property type="term" value="P:signal transduction"/>
    <property type="evidence" value="ECO:0007669"/>
    <property type="project" value="UniProtKB-KW"/>
</dbReference>
<keyword evidence="6" id="KW-1133">Transmembrane helix</keyword>
<dbReference type="Gene3D" id="1.20.120.30">
    <property type="entry name" value="Aspartate receptor, ligand-binding domain"/>
    <property type="match status" value="1"/>
</dbReference>
<evidence type="ECO:0000256" key="2">
    <source>
        <dbReference type="ARBA" id="ARBA00023224"/>
    </source>
</evidence>
<dbReference type="InterPro" id="IPR003660">
    <property type="entry name" value="HAMP_dom"/>
</dbReference>
<dbReference type="EMBL" id="BLTE01000009">
    <property type="protein sequence ID" value="GFK94379.1"/>
    <property type="molecule type" value="Genomic_DNA"/>
</dbReference>
<dbReference type="SMART" id="SM00283">
    <property type="entry name" value="MA"/>
    <property type="match status" value="1"/>
</dbReference>
<evidence type="ECO:0000256" key="1">
    <source>
        <dbReference type="ARBA" id="ARBA00004370"/>
    </source>
</evidence>
<dbReference type="Proteomes" id="UP000494245">
    <property type="component" value="Unassembled WGS sequence"/>
</dbReference>
<feature type="domain" description="Methyl-accepting transducer" evidence="7">
    <location>
        <begin position="305"/>
        <end position="541"/>
    </location>
</feature>
<keyword evidence="6" id="KW-0472">Membrane</keyword>
<dbReference type="Gene3D" id="6.10.340.10">
    <property type="match status" value="1"/>
</dbReference>
<gene>
    <name evidence="9" type="primary">mcpQ_12</name>
    <name evidence="9" type="ORF">NNJEOMEG_02223</name>
</gene>
<evidence type="ECO:0000259" key="7">
    <source>
        <dbReference type="PROSITE" id="PS50111"/>
    </source>
</evidence>
<dbReference type="Pfam" id="PF00015">
    <property type="entry name" value="MCPsignal"/>
    <property type="match status" value="1"/>
</dbReference>
<dbReference type="PANTHER" id="PTHR32089">
    <property type="entry name" value="METHYL-ACCEPTING CHEMOTAXIS PROTEIN MCPB"/>
    <property type="match status" value="1"/>
</dbReference>
<dbReference type="GO" id="GO:0006935">
    <property type="term" value="P:chemotaxis"/>
    <property type="evidence" value="ECO:0007669"/>
    <property type="project" value="UniProtKB-ARBA"/>
</dbReference>
<dbReference type="PANTHER" id="PTHR32089:SF112">
    <property type="entry name" value="LYSOZYME-LIKE PROTEIN-RELATED"/>
    <property type="match status" value="1"/>
</dbReference>
<evidence type="ECO:0000256" key="6">
    <source>
        <dbReference type="SAM" id="Phobius"/>
    </source>
</evidence>
<evidence type="ECO:0000259" key="8">
    <source>
        <dbReference type="PROSITE" id="PS50885"/>
    </source>
</evidence>
<comment type="caution">
    <text evidence="9">The sequence shown here is derived from an EMBL/GenBank/DDBJ whole genome shotgun (WGS) entry which is preliminary data.</text>
</comment>
<dbReference type="SMART" id="SM00304">
    <property type="entry name" value="HAMP"/>
    <property type="match status" value="1"/>
</dbReference>
<comment type="similarity">
    <text evidence="3">Belongs to the methyl-accepting chemotaxis (MCP) protein family.</text>
</comment>
<evidence type="ECO:0000313" key="9">
    <source>
        <dbReference type="EMBL" id="GFK94379.1"/>
    </source>
</evidence>
<dbReference type="PROSITE" id="PS50885">
    <property type="entry name" value="HAMP"/>
    <property type="match status" value="1"/>
</dbReference>